<organism evidence="1 2">
    <name type="scientific">Chenopodium quinoa</name>
    <name type="common">Quinoa</name>
    <dbReference type="NCBI Taxonomy" id="63459"/>
    <lineage>
        <taxon>Eukaryota</taxon>
        <taxon>Viridiplantae</taxon>
        <taxon>Streptophyta</taxon>
        <taxon>Embryophyta</taxon>
        <taxon>Tracheophyta</taxon>
        <taxon>Spermatophyta</taxon>
        <taxon>Magnoliopsida</taxon>
        <taxon>eudicotyledons</taxon>
        <taxon>Gunneridae</taxon>
        <taxon>Pentapetalae</taxon>
        <taxon>Caryophyllales</taxon>
        <taxon>Chenopodiaceae</taxon>
        <taxon>Chenopodioideae</taxon>
        <taxon>Atripliceae</taxon>
        <taxon>Chenopodium</taxon>
    </lineage>
</organism>
<name>A0A803LAR4_CHEQI</name>
<sequence>MCLWKYVLKLNFEDSRAMDRIIASMSKDEIVDSERCCFTSFVNRVLEQSLGDIDEMRIKFDLDNLCKFDIDKWNNLAIEHSPAFPNLKHLELYVVADFDDSLLGWIPLINACPILQKLTLKASHPSLCSCFCEVILDVMSLMHMEPIEYAFFRAKSLEDKIPNGAKLVIKRG</sequence>
<proteinExistence type="predicted"/>
<dbReference type="AlphaFoldDB" id="A0A803LAR4"/>
<reference evidence="1" key="2">
    <citation type="submission" date="2021-03" db="UniProtKB">
        <authorList>
            <consortium name="EnsemblPlants"/>
        </authorList>
    </citation>
    <scope>IDENTIFICATION</scope>
</reference>
<dbReference type="Proteomes" id="UP000596660">
    <property type="component" value="Unplaced"/>
</dbReference>
<protein>
    <submittedName>
        <fullName evidence="1">Uncharacterized protein</fullName>
    </submittedName>
</protein>
<dbReference type="EnsemblPlants" id="AUR62008953-RA">
    <property type="protein sequence ID" value="AUR62008953-RA:cds"/>
    <property type="gene ID" value="AUR62008953"/>
</dbReference>
<evidence type="ECO:0000313" key="1">
    <source>
        <dbReference type="EnsemblPlants" id="AUR62008953-RA:cds"/>
    </source>
</evidence>
<dbReference type="Gramene" id="AUR62008953-RA">
    <property type="protein sequence ID" value="AUR62008953-RA:cds"/>
    <property type="gene ID" value="AUR62008953"/>
</dbReference>
<evidence type="ECO:0000313" key="2">
    <source>
        <dbReference type="Proteomes" id="UP000596660"/>
    </source>
</evidence>
<reference evidence="1" key="1">
    <citation type="journal article" date="2017" name="Nature">
        <title>The genome of Chenopodium quinoa.</title>
        <authorList>
            <person name="Jarvis D.E."/>
            <person name="Ho Y.S."/>
            <person name="Lightfoot D.J."/>
            <person name="Schmoeckel S.M."/>
            <person name="Li B."/>
            <person name="Borm T.J.A."/>
            <person name="Ohyanagi H."/>
            <person name="Mineta K."/>
            <person name="Michell C.T."/>
            <person name="Saber N."/>
            <person name="Kharbatia N.M."/>
            <person name="Rupper R.R."/>
            <person name="Sharp A.R."/>
            <person name="Dally N."/>
            <person name="Boughton B.A."/>
            <person name="Woo Y.H."/>
            <person name="Gao G."/>
            <person name="Schijlen E.G.W.M."/>
            <person name="Guo X."/>
            <person name="Momin A.A."/>
            <person name="Negrao S."/>
            <person name="Al-Babili S."/>
            <person name="Gehring C."/>
            <person name="Roessner U."/>
            <person name="Jung C."/>
            <person name="Murphy K."/>
            <person name="Arold S.T."/>
            <person name="Gojobori T."/>
            <person name="van der Linden C.G."/>
            <person name="van Loo E.N."/>
            <person name="Jellen E.N."/>
            <person name="Maughan P.J."/>
            <person name="Tester M."/>
        </authorList>
    </citation>
    <scope>NUCLEOTIDE SEQUENCE [LARGE SCALE GENOMIC DNA]</scope>
    <source>
        <strain evidence="1">cv. PI 614886</strain>
    </source>
</reference>
<keyword evidence="2" id="KW-1185">Reference proteome</keyword>
<accession>A0A803LAR4</accession>